<evidence type="ECO:0000313" key="2">
    <source>
        <dbReference type="Proteomes" id="UP001202328"/>
    </source>
</evidence>
<gene>
    <name evidence="1" type="ORF">MKW98_016280</name>
</gene>
<proteinExistence type="predicted"/>
<organism evidence="1 2">
    <name type="scientific">Papaver atlanticum</name>
    <dbReference type="NCBI Taxonomy" id="357466"/>
    <lineage>
        <taxon>Eukaryota</taxon>
        <taxon>Viridiplantae</taxon>
        <taxon>Streptophyta</taxon>
        <taxon>Embryophyta</taxon>
        <taxon>Tracheophyta</taxon>
        <taxon>Spermatophyta</taxon>
        <taxon>Magnoliopsida</taxon>
        <taxon>Ranunculales</taxon>
        <taxon>Papaveraceae</taxon>
        <taxon>Papaveroideae</taxon>
        <taxon>Papaver</taxon>
    </lineage>
</organism>
<evidence type="ECO:0008006" key="3">
    <source>
        <dbReference type="Google" id="ProtNLM"/>
    </source>
</evidence>
<reference evidence="1" key="1">
    <citation type="submission" date="2022-04" db="EMBL/GenBank/DDBJ databases">
        <title>A functionally conserved STORR gene fusion in Papaver species that diverged 16.8 million years ago.</title>
        <authorList>
            <person name="Catania T."/>
        </authorList>
    </citation>
    <scope>NUCLEOTIDE SEQUENCE</scope>
    <source>
        <strain evidence="1">S-188037</strain>
    </source>
</reference>
<dbReference type="EMBL" id="JAJJMB010010581">
    <property type="protein sequence ID" value="KAI3907636.1"/>
    <property type="molecule type" value="Genomic_DNA"/>
</dbReference>
<accession>A0AAD4XEW8</accession>
<keyword evidence="2" id="KW-1185">Reference proteome</keyword>
<dbReference type="PANTHER" id="PTHR33977:SF2">
    <property type="entry name" value="OS09G0309100 PROTEIN"/>
    <property type="match status" value="1"/>
</dbReference>
<name>A0AAD4XEW8_9MAGN</name>
<dbReference type="PANTHER" id="PTHR33977">
    <property type="entry name" value="ZINC ION BINDING PROTEIN"/>
    <property type="match status" value="1"/>
</dbReference>
<sequence>MLVHQLAALLIYNGKRRQHVNKSGFVFHGSLDKDAIGQGAKTVPYICDEIQQQTMALIYLGNPEETILQNHIESVQRYCGSNSKVSMSASEYVRKMGLIFRRSTHELEVSIRLWMRQIQIQVILSIQTEWQLQQMIRSGHHSLMAADSTFGIKKLKVGTRSIDSAWKINGFMIDDAAADGRCLNVLGELPVDVMEEFIQDFVDQTPSCKMWLTTMRSLPLDSQEASDAIEGYHLKLKLTLSDDSHLGSLQRVDWLVHKLNTELHPSYWFNRYADEIDSFQTVKADYIASSSWHRASQIPENAKDRLFAKVISQKDTSQTHMVGNDCSWSLQGNLCKHVIKVNLECSNIGKYFLKVCSLMILNFSCHAMLSSDFFSNTVRVVWLIIQYTLLNYLTFDTGNI</sequence>
<evidence type="ECO:0000313" key="1">
    <source>
        <dbReference type="EMBL" id="KAI3907636.1"/>
    </source>
</evidence>
<protein>
    <recommendedName>
        <fullName evidence="3">SWIM-type domain-containing protein</fullName>
    </recommendedName>
</protein>
<dbReference type="Proteomes" id="UP001202328">
    <property type="component" value="Unassembled WGS sequence"/>
</dbReference>
<comment type="caution">
    <text evidence="1">The sequence shown here is derived from an EMBL/GenBank/DDBJ whole genome shotgun (WGS) entry which is preliminary data.</text>
</comment>
<dbReference type="AlphaFoldDB" id="A0AAD4XEW8"/>